<reference evidence="10" key="1">
    <citation type="journal article" date="2019" name="Int. J. Syst. Evol. Microbiol.">
        <title>The Global Catalogue of Microorganisms (GCM) 10K type strain sequencing project: providing services to taxonomists for standard genome sequencing and annotation.</title>
        <authorList>
            <consortium name="The Broad Institute Genomics Platform"/>
            <consortium name="The Broad Institute Genome Sequencing Center for Infectious Disease"/>
            <person name="Wu L."/>
            <person name="Ma J."/>
        </authorList>
    </citation>
    <scope>NUCLEOTIDE SEQUENCE [LARGE SCALE GENOMIC DNA]</scope>
    <source>
        <strain evidence="10">CCM 8904</strain>
    </source>
</reference>
<dbReference type="InterPro" id="IPR013780">
    <property type="entry name" value="Glyco_hydro_b"/>
</dbReference>
<dbReference type="Gene3D" id="2.60.40.1180">
    <property type="entry name" value="Golgi alpha-mannosidase II"/>
    <property type="match status" value="1"/>
</dbReference>
<keyword evidence="10" id="KW-1185">Reference proteome</keyword>
<evidence type="ECO:0000256" key="1">
    <source>
        <dbReference type="ARBA" id="ARBA00001412"/>
    </source>
</evidence>
<dbReference type="PANTHER" id="PTHR36447">
    <property type="entry name" value="BETA-GALACTOSIDASE GANA"/>
    <property type="match status" value="1"/>
</dbReference>
<dbReference type="InterPro" id="IPR013738">
    <property type="entry name" value="Beta_galactosidase_Trimer"/>
</dbReference>
<dbReference type="Gene3D" id="3.20.20.80">
    <property type="entry name" value="Glycosidases"/>
    <property type="match status" value="1"/>
</dbReference>
<evidence type="ECO:0000256" key="4">
    <source>
        <dbReference type="ARBA" id="ARBA00022801"/>
    </source>
</evidence>
<keyword evidence="5 6" id="KW-0326">Glycosidase</keyword>
<dbReference type="GO" id="GO:0004565">
    <property type="term" value="F:beta-galactosidase activity"/>
    <property type="evidence" value="ECO:0007669"/>
    <property type="project" value="UniProtKB-EC"/>
</dbReference>
<dbReference type="SUPFAM" id="SSF51445">
    <property type="entry name" value="(Trans)glycosidases"/>
    <property type="match status" value="1"/>
</dbReference>
<dbReference type="InterPro" id="IPR029062">
    <property type="entry name" value="Class_I_gatase-like"/>
</dbReference>
<dbReference type="EMBL" id="JBHSSL010000020">
    <property type="protein sequence ID" value="MFC6169617.1"/>
    <property type="molecule type" value="Genomic_DNA"/>
</dbReference>
<evidence type="ECO:0000259" key="7">
    <source>
        <dbReference type="Pfam" id="PF02449"/>
    </source>
</evidence>
<name>A0ABW1RAE2_9LACO</name>
<evidence type="ECO:0000259" key="8">
    <source>
        <dbReference type="Pfam" id="PF08532"/>
    </source>
</evidence>
<dbReference type="SUPFAM" id="SSF52317">
    <property type="entry name" value="Class I glutamine amidotransferase-like"/>
    <property type="match status" value="1"/>
</dbReference>
<evidence type="ECO:0000313" key="9">
    <source>
        <dbReference type="EMBL" id="MFC6169617.1"/>
    </source>
</evidence>
<evidence type="ECO:0000313" key="10">
    <source>
        <dbReference type="Proteomes" id="UP001596289"/>
    </source>
</evidence>
<organism evidence="9 10">
    <name type="scientific">Loigolactobacillus jiayinensis</name>
    <dbReference type="NCBI Taxonomy" id="2486016"/>
    <lineage>
        <taxon>Bacteria</taxon>
        <taxon>Bacillati</taxon>
        <taxon>Bacillota</taxon>
        <taxon>Bacilli</taxon>
        <taxon>Lactobacillales</taxon>
        <taxon>Lactobacillaceae</taxon>
        <taxon>Loigolactobacillus</taxon>
    </lineage>
</organism>
<gene>
    <name evidence="9" type="ORF">ACFQGP_03365</name>
</gene>
<dbReference type="Pfam" id="PF08532">
    <property type="entry name" value="Glyco_hydro_42M"/>
    <property type="match status" value="1"/>
</dbReference>
<dbReference type="EC" id="3.2.1.23" evidence="3 6"/>
<dbReference type="PIRSF" id="PIRSF001084">
    <property type="entry name" value="B-galactosidase"/>
    <property type="match status" value="1"/>
</dbReference>
<keyword evidence="4 6" id="KW-0378">Hydrolase</keyword>
<evidence type="ECO:0000256" key="3">
    <source>
        <dbReference type="ARBA" id="ARBA00012756"/>
    </source>
</evidence>
<dbReference type="CDD" id="cd03143">
    <property type="entry name" value="A4_beta-galactosidase_middle_domain"/>
    <property type="match status" value="1"/>
</dbReference>
<proteinExistence type="inferred from homology"/>
<dbReference type="Pfam" id="PF02449">
    <property type="entry name" value="Glyco_hydro_42"/>
    <property type="match status" value="1"/>
</dbReference>
<sequence length="674" mass="76662">MVKTNFGQILFGGDYNPEQWPKEIWYQDMQLLTEAKINEATINVFSWAQVQPSEERYDFTVLDQIIDLLVKNKFKIILATATAALPAWLATRYPDVNRTDFEGRQHRFSSRHNACPNSPHFRYYSHKLAAQLAARYGKLANVICWHVANEYGGQCYCDNCAKAFRVWLRQHYASLAQLNQAWNTNFWSHTFTDWDQIVPPNALGDAIGQEKATLAGLSIDYRRFMSDSILQNFKDERDAIRQFDAATPITTNLMGTFKDLDYFKWAREMDLVSWDNYPAYNTPLSFTAMSHDLMRGLKGGQPFMLMEQTPSQQNWQPYNSLKKPGQMRALSYQALAHGADTVQFFQLRQSRGATEKFHGAVISHVNTDKTRVFQETKALGQELQQLGDCFLGARVPAKVAIIFDWDNYWALEYASGPNVRLKYVAQIHQYYAAFYRRNIAVDFIPTELSAAELKKYDLVVAPVLYMLHPGVADNLKAYVKTGGHLLTTFMSGIADEHDNIFFGGYPGPLRDLLGIWVEEFDALPPEQQQSLHFAQGPTGSGSMICDVMHLEGAQALATYGAGNFYADTPVITNNRYGSGQAYYVGTQLDTKSLDYLVKTISNQFNWEQFAAPSTVEITRRDQTDYAYYFILNNGEQAENLIWQKAGVDLLTQQDITPGEIDLPAFAVKIIRCQK</sequence>
<comment type="caution">
    <text evidence="9">The sequence shown here is derived from an EMBL/GenBank/DDBJ whole genome shotgun (WGS) entry which is preliminary data.</text>
</comment>
<feature type="domain" description="Beta-galactosidase trimerisation" evidence="8">
    <location>
        <begin position="397"/>
        <end position="602"/>
    </location>
</feature>
<dbReference type="PANTHER" id="PTHR36447:SF1">
    <property type="entry name" value="BETA-GALACTOSIDASE GANA"/>
    <property type="match status" value="1"/>
</dbReference>
<dbReference type="RefSeq" id="WP_125551415.1">
    <property type="nucleotide sequence ID" value="NZ_JBHSSL010000020.1"/>
</dbReference>
<evidence type="ECO:0000256" key="5">
    <source>
        <dbReference type="ARBA" id="ARBA00023295"/>
    </source>
</evidence>
<protein>
    <recommendedName>
        <fullName evidence="3 6">Beta-galactosidase</fullName>
        <shortName evidence="6">Beta-gal</shortName>
        <ecNumber evidence="3 6">3.2.1.23</ecNumber>
    </recommendedName>
</protein>
<comment type="similarity">
    <text evidence="2 6">Belongs to the glycosyl hydrolase 42 family.</text>
</comment>
<dbReference type="InterPro" id="IPR013529">
    <property type="entry name" value="Glyco_hydro_42_N"/>
</dbReference>
<dbReference type="Gene3D" id="3.40.50.880">
    <property type="match status" value="1"/>
</dbReference>
<evidence type="ECO:0000256" key="2">
    <source>
        <dbReference type="ARBA" id="ARBA00005940"/>
    </source>
</evidence>
<feature type="domain" description="Glycoside hydrolase family 42 N-terminal" evidence="7">
    <location>
        <begin position="14"/>
        <end position="386"/>
    </location>
</feature>
<accession>A0ABW1RAE2</accession>
<dbReference type="Proteomes" id="UP001596289">
    <property type="component" value="Unassembled WGS sequence"/>
</dbReference>
<dbReference type="InterPro" id="IPR017853">
    <property type="entry name" value="GH"/>
</dbReference>
<comment type="catalytic activity">
    <reaction evidence="1 6">
        <text>Hydrolysis of terminal non-reducing beta-D-galactose residues in beta-D-galactosides.</text>
        <dbReference type="EC" id="3.2.1.23"/>
    </reaction>
</comment>
<evidence type="ECO:0000256" key="6">
    <source>
        <dbReference type="PIRNR" id="PIRNR001084"/>
    </source>
</evidence>
<dbReference type="InterPro" id="IPR003476">
    <property type="entry name" value="Glyco_hydro_42"/>
</dbReference>